<sequence>MNTAVQRTQSIEINLLQIRMEDDRSNSRVIPVLLVVMFATATLAMGWIWFSSKSAITQTNESLKRVNAQIKESQSKLATTPSIGGIADFIALPQALSQSRPNATEVLDKLAPLLPAAANMTSLSFEDGGKIKLTGNFASSEEVIAFMQAVKSSGSFSLISTTGMTKTPAVPDDKNASANAEAPPLPVIQATFDLKFTADANKKG</sequence>
<name>A0A559KE80_9BACL</name>
<dbReference type="PANTHER" id="PTHR40278">
    <property type="entry name" value="DNA UTILIZATION PROTEIN HOFN"/>
    <property type="match status" value="1"/>
</dbReference>
<proteinExistence type="predicted"/>
<protein>
    <recommendedName>
        <fullName evidence="4">Fimbrial protein</fullName>
    </recommendedName>
</protein>
<dbReference type="InterPro" id="IPR007813">
    <property type="entry name" value="PilN"/>
</dbReference>
<feature type="transmembrane region" description="Helical" evidence="1">
    <location>
        <begin position="29"/>
        <end position="50"/>
    </location>
</feature>
<dbReference type="InterPro" id="IPR052534">
    <property type="entry name" value="Extracell_DNA_Util/SecSys_Comp"/>
</dbReference>
<keyword evidence="1" id="KW-1133">Transmembrane helix</keyword>
<gene>
    <name evidence="2" type="ORF">FPZ49_08430</name>
</gene>
<dbReference type="Pfam" id="PF05137">
    <property type="entry name" value="PilN"/>
    <property type="match status" value="1"/>
</dbReference>
<dbReference type="OrthoDB" id="2590733at2"/>
<keyword evidence="3" id="KW-1185">Reference proteome</keyword>
<evidence type="ECO:0000256" key="1">
    <source>
        <dbReference type="SAM" id="Phobius"/>
    </source>
</evidence>
<dbReference type="PANTHER" id="PTHR40278:SF1">
    <property type="entry name" value="DNA UTILIZATION PROTEIN HOFN"/>
    <property type="match status" value="1"/>
</dbReference>
<organism evidence="2 3">
    <name type="scientific">Paenibacillus cremeus</name>
    <dbReference type="NCBI Taxonomy" id="2163881"/>
    <lineage>
        <taxon>Bacteria</taxon>
        <taxon>Bacillati</taxon>
        <taxon>Bacillota</taxon>
        <taxon>Bacilli</taxon>
        <taxon>Bacillales</taxon>
        <taxon>Paenibacillaceae</taxon>
        <taxon>Paenibacillus</taxon>
    </lineage>
</organism>
<comment type="caution">
    <text evidence="2">The sequence shown here is derived from an EMBL/GenBank/DDBJ whole genome shotgun (WGS) entry which is preliminary data.</text>
</comment>
<dbReference type="Proteomes" id="UP000317036">
    <property type="component" value="Unassembled WGS sequence"/>
</dbReference>
<evidence type="ECO:0000313" key="3">
    <source>
        <dbReference type="Proteomes" id="UP000317036"/>
    </source>
</evidence>
<dbReference type="AlphaFoldDB" id="A0A559KE80"/>
<dbReference type="RefSeq" id="WP_144845478.1">
    <property type="nucleotide sequence ID" value="NZ_VNJI01000008.1"/>
</dbReference>
<accession>A0A559KE80</accession>
<keyword evidence="1" id="KW-0812">Transmembrane</keyword>
<reference evidence="2 3" key="1">
    <citation type="submission" date="2019-07" db="EMBL/GenBank/DDBJ databases">
        <authorList>
            <person name="Kim J."/>
        </authorList>
    </citation>
    <scope>NUCLEOTIDE SEQUENCE [LARGE SCALE GENOMIC DNA]</scope>
    <source>
        <strain evidence="2 3">JC52</strain>
    </source>
</reference>
<keyword evidence="1" id="KW-0472">Membrane</keyword>
<evidence type="ECO:0008006" key="4">
    <source>
        <dbReference type="Google" id="ProtNLM"/>
    </source>
</evidence>
<dbReference type="EMBL" id="VNJI01000008">
    <property type="protein sequence ID" value="TVY10413.1"/>
    <property type="molecule type" value="Genomic_DNA"/>
</dbReference>
<evidence type="ECO:0000313" key="2">
    <source>
        <dbReference type="EMBL" id="TVY10413.1"/>
    </source>
</evidence>